<feature type="chain" id="PRO_5046948861" description="Oxidoreductase molybdopterin-binding domain-containing protein" evidence="1">
    <location>
        <begin position="25"/>
        <end position="185"/>
    </location>
</feature>
<dbReference type="InterPro" id="IPR036374">
    <property type="entry name" value="OxRdtase_Mopterin-bd_sf"/>
</dbReference>
<evidence type="ECO:0000256" key="1">
    <source>
        <dbReference type="SAM" id="SignalP"/>
    </source>
</evidence>
<name>A0ABV6ZXY7_9PROT</name>
<gene>
    <name evidence="2" type="ORF">ACFOOR_09130</name>
</gene>
<dbReference type="EMBL" id="JBHRSV010000016">
    <property type="protein sequence ID" value="MFC2926268.1"/>
    <property type="molecule type" value="Genomic_DNA"/>
</dbReference>
<evidence type="ECO:0000313" key="2">
    <source>
        <dbReference type="EMBL" id="MFC2926268.1"/>
    </source>
</evidence>
<comment type="caution">
    <text evidence="2">The sequence shown here is derived from an EMBL/GenBank/DDBJ whole genome shotgun (WGS) entry which is preliminary data.</text>
</comment>
<dbReference type="Proteomes" id="UP001595379">
    <property type="component" value="Unassembled WGS sequence"/>
</dbReference>
<sequence>MLRTILITLLAGFLAACSAGDSLASGPDPVMLTVHGDVTDTNRGAMEADREPLFARYDMAFDEARSFTRAELLALEQNEIVVRYPLGGAAHTFTGPRLSAVLGAAGANGERAIVSAFDGYQRFIPVADLRSRGVILALTRDGAPLTIGDYGPAMLVWPRDDDATLAGQNDDDWVWGVFAIEIVPE</sequence>
<dbReference type="PROSITE" id="PS51257">
    <property type="entry name" value="PROKAR_LIPOPROTEIN"/>
    <property type="match status" value="1"/>
</dbReference>
<evidence type="ECO:0000313" key="3">
    <source>
        <dbReference type="Proteomes" id="UP001595379"/>
    </source>
</evidence>
<reference evidence="3" key="1">
    <citation type="journal article" date="2019" name="Int. J. Syst. Evol. Microbiol.">
        <title>The Global Catalogue of Microorganisms (GCM) 10K type strain sequencing project: providing services to taxonomists for standard genome sequencing and annotation.</title>
        <authorList>
            <consortium name="The Broad Institute Genomics Platform"/>
            <consortium name="The Broad Institute Genome Sequencing Center for Infectious Disease"/>
            <person name="Wu L."/>
            <person name="Ma J."/>
        </authorList>
    </citation>
    <scope>NUCLEOTIDE SEQUENCE [LARGE SCALE GENOMIC DNA]</scope>
    <source>
        <strain evidence="3">KCTC 52487</strain>
    </source>
</reference>
<keyword evidence="3" id="KW-1185">Reference proteome</keyword>
<dbReference type="SUPFAM" id="SSF56524">
    <property type="entry name" value="Oxidoreductase molybdopterin-binding domain"/>
    <property type="match status" value="1"/>
</dbReference>
<dbReference type="RefSeq" id="WP_343164580.1">
    <property type="nucleotide sequence ID" value="NZ_JBHRSV010000016.1"/>
</dbReference>
<organism evidence="2 3">
    <name type="scientific">Hyphobacterium vulgare</name>
    <dbReference type="NCBI Taxonomy" id="1736751"/>
    <lineage>
        <taxon>Bacteria</taxon>
        <taxon>Pseudomonadati</taxon>
        <taxon>Pseudomonadota</taxon>
        <taxon>Alphaproteobacteria</taxon>
        <taxon>Maricaulales</taxon>
        <taxon>Maricaulaceae</taxon>
        <taxon>Hyphobacterium</taxon>
    </lineage>
</organism>
<keyword evidence="1" id="KW-0732">Signal</keyword>
<protein>
    <recommendedName>
        <fullName evidence="4">Oxidoreductase molybdopterin-binding domain-containing protein</fullName>
    </recommendedName>
</protein>
<evidence type="ECO:0008006" key="4">
    <source>
        <dbReference type="Google" id="ProtNLM"/>
    </source>
</evidence>
<proteinExistence type="predicted"/>
<dbReference type="Gene3D" id="3.90.420.10">
    <property type="entry name" value="Oxidoreductase, molybdopterin-binding domain"/>
    <property type="match status" value="1"/>
</dbReference>
<accession>A0ABV6ZXY7</accession>
<feature type="signal peptide" evidence="1">
    <location>
        <begin position="1"/>
        <end position="24"/>
    </location>
</feature>